<dbReference type="Proteomes" id="UP001199322">
    <property type="component" value="Unassembled WGS sequence"/>
</dbReference>
<evidence type="ECO:0000256" key="1">
    <source>
        <dbReference type="SAM" id="Phobius"/>
    </source>
</evidence>
<proteinExistence type="predicted"/>
<feature type="transmembrane region" description="Helical" evidence="1">
    <location>
        <begin position="31"/>
        <end position="52"/>
    </location>
</feature>
<dbReference type="GeneID" id="61386790"/>
<feature type="transmembrane region" description="Helical" evidence="1">
    <location>
        <begin position="160"/>
        <end position="179"/>
    </location>
</feature>
<evidence type="ECO:0000313" key="4">
    <source>
        <dbReference type="Proteomes" id="UP001189303"/>
    </source>
</evidence>
<keyword evidence="1" id="KW-0472">Membrane</keyword>
<keyword evidence="1" id="KW-1133">Transmembrane helix</keyword>
<accession>A0AAW4QBP7</accession>
<protein>
    <submittedName>
        <fullName evidence="3">Zinc permease</fullName>
    </submittedName>
</protein>
<reference evidence="2 4" key="2">
    <citation type="submission" date="2023-07" db="EMBL/GenBank/DDBJ databases">
        <authorList>
            <person name="Peeters C."/>
        </authorList>
    </citation>
    <scope>NUCLEOTIDE SEQUENCE [LARGE SCALE GENOMIC DNA]</scope>
    <source>
        <strain evidence="2 4">R-38712</strain>
    </source>
</reference>
<feature type="transmembrane region" description="Helical" evidence="1">
    <location>
        <begin position="221"/>
        <end position="238"/>
    </location>
</feature>
<keyword evidence="4" id="KW-1185">Reference proteome</keyword>
<dbReference type="EMBL" id="CATWFT010000034">
    <property type="protein sequence ID" value="CAJ0733232.1"/>
    <property type="molecule type" value="Genomic_DNA"/>
</dbReference>
<dbReference type="AlphaFoldDB" id="A0AAW4QBP7"/>
<evidence type="ECO:0000313" key="3">
    <source>
        <dbReference type="EMBL" id="MBX3893524.1"/>
    </source>
</evidence>
<evidence type="ECO:0000313" key="2">
    <source>
        <dbReference type="EMBL" id="CAJ0733232.1"/>
    </source>
</evidence>
<dbReference type="Proteomes" id="UP001189303">
    <property type="component" value="Unassembled WGS sequence"/>
</dbReference>
<gene>
    <name evidence="3" type="ORF">DEE74_27015</name>
    <name evidence="2" type="ORF">R38712_05202</name>
</gene>
<name>A0AAW4QBP7_RALPI</name>
<reference evidence="3" key="1">
    <citation type="submission" date="2018-06" db="EMBL/GenBank/DDBJ databases">
        <authorList>
            <person name="O'Rourke A."/>
        </authorList>
    </citation>
    <scope>NUCLEOTIDE SEQUENCE</scope>
    <source>
        <strain evidence="3">132550021-3</strain>
    </source>
</reference>
<dbReference type="RefSeq" id="WP_009238021.1">
    <property type="nucleotide sequence ID" value="NZ_CABKQE010000001.1"/>
</dbReference>
<comment type="caution">
    <text evidence="3">The sequence shown here is derived from an EMBL/GenBank/DDBJ whole genome shotgun (WGS) entry which is preliminary data.</text>
</comment>
<feature type="transmembrane region" description="Helical" evidence="1">
    <location>
        <begin position="185"/>
        <end position="205"/>
    </location>
</feature>
<evidence type="ECO:0000313" key="5">
    <source>
        <dbReference type="Proteomes" id="UP001199322"/>
    </source>
</evidence>
<feature type="transmembrane region" description="Helical" evidence="1">
    <location>
        <begin position="6"/>
        <end position="24"/>
    </location>
</feature>
<organism evidence="3 5">
    <name type="scientific">Ralstonia pickettii</name>
    <name type="common">Burkholderia pickettii</name>
    <dbReference type="NCBI Taxonomy" id="329"/>
    <lineage>
        <taxon>Bacteria</taxon>
        <taxon>Pseudomonadati</taxon>
        <taxon>Pseudomonadota</taxon>
        <taxon>Betaproteobacteria</taxon>
        <taxon>Burkholderiales</taxon>
        <taxon>Burkholderiaceae</taxon>
        <taxon>Ralstonia</taxon>
    </lineage>
</organism>
<feature type="transmembrane region" description="Helical" evidence="1">
    <location>
        <begin position="131"/>
        <end position="151"/>
    </location>
</feature>
<dbReference type="EMBL" id="QGBI01000045">
    <property type="protein sequence ID" value="MBX3893524.1"/>
    <property type="molecule type" value="Genomic_DNA"/>
</dbReference>
<keyword evidence="1" id="KW-0812">Transmembrane</keyword>
<sequence length="239" mass="25286">MGSVYYFLTLPAIVMVLGGWLASFWQPSKTLISNVQHVAAGIILAAITIEVFPEMRQSTASPQALVGMFAFGVLFMFGVQRLGSWLEARAANTAPGSNSAQLNYGLVITVFLDAALDGVTIGAGFAAGEKVGFALAIGLSAEMLFLGMSLVSEAIQGRRVLWVCVALAATLLTTALVGYRSLSALPASTVAVVLAFSAAALLYLVTEELLVEAHVHEEKPYSMLVLFAGFVGFWVITLF</sequence>
<feature type="transmembrane region" description="Helical" evidence="1">
    <location>
        <begin position="64"/>
        <end position="83"/>
    </location>
</feature>
<feature type="transmembrane region" description="Helical" evidence="1">
    <location>
        <begin position="104"/>
        <end position="125"/>
    </location>
</feature>